<evidence type="ECO:0000313" key="7">
    <source>
        <dbReference type="Proteomes" id="UP000030762"/>
    </source>
</evidence>
<feature type="region of interest" description="Disordered" evidence="4">
    <location>
        <begin position="126"/>
        <end position="214"/>
    </location>
</feature>
<name>T0R687_SAPDV</name>
<organism evidence="6 7">
    <name type="scientific">Saprolegnia diclina (strain VS20)</name>
    <dbReference type="NCBI Taxonomy" id="1156394"/>
    <lineage>
        <taxon>Eukaryota</taxon>
        <taxon>Sar</taxon>
        <taxon>Stramenopiles</taxon>
        <taxon>Oomycota</taxon>
        <taxon>Saprolegniomycetes</taxon>
        <taxon>Saprolegniales</taxon>
        <taxon>Saprolegniaceae</taxon>
        <taxon>Saprolegnia</taxon>
    </lineage>
</organism>
<evidence type="ECO:0000313" key="6">
    <source>
        <dbReference type="EMBL" id="EQC41945.1"/>
    </source>
</evidence>
<feature type="binding site" evidence="3">
    <location>
        <position position="441"/>
    </location>
    <ligand>
        <name>ATP</name>
        <dbReference type="ChEBI" id="CHEBI:30616"/>
    </ligand>
</feature>
<keyword evidence="6" id="KW-0808">Transferase</keyword>
<accession>T0R687</accession>
<keyword evidence="2 3" id="KW-0067">ATP-binding</keyword>
<dbReference type="CDD" id="cd05117">
    <property type="entry name" value="STKc_CAMK"/>
    <property type="match status" value="1"/>
</dbReference>
<dbReference type="GeneID" id="19941523"/>
<evidence type="ECO:0000256" key="4">
    <source>
        <dbReference type="SAM" id="MobiDB-lite"/>
    </source>
</evidence>
<feature type="compositionally biased region" description="Low complexity" evidence="4">
    <location>
        <begin position="280"/>
        <end position="313"/>
    </location>
</feature>
<proteinExistence type="predicted"/>
<keyword evidence="7" id="KW-1185">Reference proteome</keyword>
<dbReference type="OrthoDB" id="419455at2759"/>
<protein>
    <submittedName>
        <fullName evidence="6">CAMK protein kinase</fullName>
    </submittedName>
</protein>
<dbReference type="FunFam" id="3.30.200.20:FF:000042">
    <property type="entry name" value="Aurora kinase A"/>
    <property type="match status" value="1"/>
</dbReference>
<reference evidence="6 7" key="1">
    <citation type="submission" date="2012-04" db="EMBL/GenBank/DDBJ databases">
        <title>The Genome Sequence of Saprolegnia declina VS20.</title>
        <authorList>
            <consortium name="The Broad Institute Genome Sequencing Platform"/>
            <person name="Russ C."/>
            <person name="Nusbaum C."/>
            <person name="Tyler B."/>
            <person name="van West P."/>
            <person name="Dieguez-Uribeondo J."/>
            <person name="de Bruijn I."/>
            <person name="Tripathy S."/>
            <person name="Jiang R."/>
            <person name="Young S.K."/>
            <person name="Zeng Q."/>
            <person name="Gargeya S."/>
            <person name="Fitzgerald M."/>
            <person name="Haas B."/>
            <person name="Abouelleil A."/>
            <person name="Alvarado L."/>
            <person name="Arachchi H.M."/>
            <person name="Berlin A."/>
            <person name="Chapman S.B."/>
            <person name="Goldberg J."/>
            <person name="Griggs A."/>
            <person name="Gujja S."/>
            <person name="Hansen M."/>
            <person name="Howarth C."/>
            <person name="Imamovic A."/>
            <person name="Larimer J."/>
            <person name="McCowen C."/>
            <person name="Montmayeur A."/>
            <person name="Murphy C."/>
            <person name="Neiman D."/>
            <person name="Pearson M."/>
            <person name="Priest M."/>
            <person name="Roberts A."/>
            <person name="Saif S."/>
            <person name="Shea T."/>
            <person name="Sisk P."/>
            <person name="Sykes S."/>
            <person name="Wortman J."/>
            <person name="Nusbaum C."/>
            <person name="Birren B."/>
        </authorList>
    </citation>
    <scope>NUCLEOTIDE SEQUENCE [LARGE SCALE GENOMIC DNA]</scope>
    <source>
        <strain evidence="6 7">VS20</strain>
    </source>
</reference>
<dbReference type="InterPro" id="IPR008271">
    <property type="entry name" value="Ser/Thr_kinase_AS"/>
</dbReference>
<evidence type="ECO:0000256" key="3">
    <source>
        <dbReference type="PROSITE-ProRule" id="PRU10141"/>
    </source>
</evidence>
<dbReference type="eggNOG" id="KOG0032">
    <property type="taxonomic scope" value="Eukaryota"/>
</dbReference>
<gene>
    <name evidence="6" type="ORF">SDRG_00796</name>
</gene>
<dbReference type="Pfam" id="PF00069">
    <property type="entry name" value="Pkinase"/>
    <property type="match status" value="1"/>
</dbReference>
<dbReference type="GO" id="GO:0005524">
    <property type="term" value="F:ATP binding"/>
    <property type="evidence" value="ECO:0007669"/>
    <property type="project" value="UniProtKB-UniRule"/>
</dbReference>
<dbReference type="InterPro" id="IPR017441">
    <property type="entry name" value="Protein_kinase_ATP_BS"/>
</dbReference>
<keyword evidence="6" id="KW-0418">Kinase</keyword>
<dbReference type="PANTHER" id="PTHR24347">
    <property type="entry name" value="SERINE/THREONINE-PROTEIN KINASE"/>
    <property type="match status" value="1"/>
</dbReference>
<dbReference type="Proteomes" id="UP000030762">
    <property type="component" value="Unassembled WGS sequence"/>
</dbReference>
<dbReference type="InterPro" id="IPR011009">
    <property type="entry name" value="Kinase-like_dom_sf"/>
</dbReference>
<dbReference type="RefSeq" id="XP_008604514.1">
    <property type="nucleotide sequence ID" value="XM_008606292.1"/>
</dbReference>
<dbReference type="STRING" id="1156394.T0R687"/>
<dbReference type="SMART" id="SM00220">
    <property type="entry name" value="S_TKc"/>
    <property type="match status" value="1"/>
</dbReference>
<feature type="region of interest" description="Disordered" evidence="4">
    <location>
        <begin position="231"/>
        <end position="370"/>
    </location>
</feature>
<dbReference type="GO" id="GO:0004672">
    <property type="term" value="F:protein kinase activity"/>
    <property type="evidence" value="ECO:0007669"/>
    <property type="project" value="InterPro"/>
</dbReference>
<feature type="domain" description="Protein kinase" evidence="5">
    <location>
        <begin position="411"/>
        <end position="690"/>
    </location>
</feature>
<feature type="compositionally biased region" description="Polar residues" evidence="4">
    <location>
        <begin position="337"/>
        <end position="349"/>
    </location>
</feature>
<dbReference type="InterPro" id="IPR000719">
    <property type="entry name" value="Prot_kinase_dom"/>
</dbReference>
<dbReference type="PROSITE" id="PS50011">
    <property type="entry name" value="PROTEIN_KINASE_DOM"/>
    <property type="match status" value="1"/>
</dbReference>
<dbReference type="PROSITE" id="PS00108">
    <property type="entry name" value="PROTEIN_KINASE_ST"/>
    <property type="match status" value="1"/>
</dbReference>
<sequence length="691" mass="76351">MTKSVHVELFMSIDKEAARNPMKRKAPVLLSLLPTATAADVIRHYHAHALGNTLLQYVARGQILAKVTKAPGDTSAGTRYKRIADIGAVQDLGHVLYRPCTEMQQALEQANCVTPAVVVRPQLEQIQTPSKDHRSTLKRKERTASEDRRRLLMMLTDPAELTSRMRDDISDDDDDEGLSRAKHAKASPYSQGMPIAGIARPSSSSASSSQTNTPVEMLSRNFANLEFEPMESDVDDTPDIFMSLHPRRNAMPSQSPVGREAPTTPTTSDSNVFLPLAKPRGSSSRYSSSRGSLSTVTSSPTMSTHTSPSLLSMDLPRHSRSRPSLESPCRRPCFPTPTKSRPSSASNRPSLDGVFDSMRSTARASSDLRPSDLSDAMDTFDENAIAMYTPFSYASLLEGSILVQTDFFGKYNLGKQLGHGSFSTVSECFPRHDPSTKLAVKVIDKLAVHEPRFLSREIEIMSSLHHPGIVKLLELFETPDQLYLVMEFCEKELFQFIDEHGPLPEAQAKVLLRKLIQTTAYLHKNAIVHRDIKPENILIVHDDVCHVKLSDFGIARRLQGPSRTATVVPDHAIFASTDDDSSSSFRPRERFARAHTKCGTRDYVAPEVMGGKGYGTQADMWSIGVVLYVVLSGYAPMFGPAEGSTDVVVQFSDDVWDATSPGAKQLIMSLLVRNPDKRMSANEAMLHPWLR</sequence>
<dbReference type="OMA" id="AVHEPRF"/>
<dbReference type="SUPFAM" id="SSF56112">
    <property type="entry name" value="Protein kinase-like (PK-like)"/>
    <property type="match status" value="1"/>
</dbReference>
<dbReference type="Gene3D" id="1.10.510.10">
    <property type="entry name" value="Transferase(Phosphotransferase) domain 1"/>
    <property type="match status" value="1"/>
</dbReference>
<evidence type="ECO:0000256" key="2">
    <source>
        <dbReference type="ARBA" id="ARBA00022840"/>
    </source>
</evidence>
<dbReference type="InParanoid" id="T0R687"/>
<dbReference type="AlphaFoldDB" id="T0R687"/>
<keyword evidence="1 3" id="KW-0547">Nucleotide-binding</keyword>
<dbReference type="EMBL" id="JH767133">
    <property type="protein sequence ID" value="EQC41945.1"/>
    <property type="molecule type" value="Genomic_DNA"/>
</dbReference>
<evidence type="ECO:0000256" key="1">
    <source>
        <dbReference type="ARBA" id="ARBA00022741"/>
    </source>
</evidence>
<evidence type="ECO:0000259" key="5">
    <source>
        <dbReference type="PROSITE" id="PS50011"/>
    </source>
</evidence>
<dbReference type="PROSITE" id="PS00107">
    <property type="entry name" value="PROTEIN_KINASE_ATP"/>
    <property type="match status" value="1"/>
</dbReference>
<dbReference type="VEuPathDB" id="FungiDB:SDRG_00796"/>